<feature type="region of interest" description="Disordered" evidence="2">
    <location>
        <begin position="175"/>
        <end position="194"/>
    </location>
</feature>
<evidence type="ECO:0000259" key="3">
    <source>
        <dbReference type="PROSITE" id="PS50106"/>
    </source>
</evidence>
<feature type="compositionally biased region" description="Pro residues" evidence="2">
    <location>
        <begin position="178"/>
        <end position="187"/>
    </location>
</feature>
<dbReference type="VEuPathDB" id="FungiDB:AeMF1_020885"/>
<sequence length="382" mass="42157">MKPMTSTTSAAAAAALLPSRFLRSLNSWKAPAMASRRTSISPKYSYEEVRRDDEDPAVDDTLTCRLVSPAPQPQAVDAGERGFYDVLLQKDAHGLGICLAMDDRTHGSVVVTSFRRLHAGDIGPAEASERIRLGDCLVAVNGEPVQSLPSVYSKLSTTDATSFVMLRFFRGVAQESPVAPPSSPSPPSSHTRPLTQREVQMAMALQELTEKNKVLLHEMTEANMKVASQAAEIEALQAQLLQMRLDRDMQASYVRGWTHGMSRQQPVKAKQELDMVVTEATNELKRTALQLLEGEKQALRQETSQLMDKWKVDMLKKQRMLEEAILFMVDHVDSLESQPKVSPVDLEPDAKVAEIRAILDKYYSARTAQASQEPAPATSPVA</sequence>
<dbReference type="PROSITE" id="PS50106">
    <property type="entry name" value="PDZ"/>
    <property type="match status" value="1"/>
</dbReference>
<dbReference type="Gene3D" id="2.30.42.10">
    <property type="match status" value="1"/>
</dbReference>
<comment type="caution">
    <text evidence="4">The sequence shown here is derived from an EMBL/GenBank/DDBJ whole genome shotgun (WGS) entry which is preliminary data.</text>
</comment>
<feature type="coiled-coil region" evidence="1">
    <location>
        <begin position="282"/>
        <end position="309"/>
    </location>
</feature>
<proteinExistence type="predicted"/>
<keyword evidence="1" id="KW-0175">Coiled coil</keyword>
<reference evidence="4 5" key="1">
    <citation type="submission" date="2019-07" db="EMBL/GenBank/DDBJ databases">
        <title>Genomics analysis of Aphanomyces spp. identifies a new class of oomycete effector associated with host adaptation.</title>
        <authorList>
            <person name="Gaulin E."/>
        </authorList>
    </citation>
    <scope>NUCLEOTIDE SEQUENCE [LARGE SCALE GENOMIC DNA]</scope>
    <source>
        <strain evidence="4 5">ATCC 201684</strain>
    </source>
</reference>
<protein>
    <recommendedName>
        <fullName evidence="3">PDZ domain-containing protein</fullName>
    </recommendedName>
</protein>
<dbReference type="EMBL" id="VJMJ01000012">
    <property type="protein sequence ID" value="KAF0743693.1"/>
    <property type="molecule type" value="Genomic_DNA"/>
</dbReference>
<evidence type="ECO:0000256" key="2">
    <source>
        <dbReference type="SAM" id="MobiDB-lite"/>
    </source>
</evidence>
<evidence type="ECO:0000313" key="5">
    <source>
        <dbReference type="Proteomes" id="UP000481153"/>
    </source>
</evidence>
<feature type="domain" description="PDZ" evidence="3">
    <location>
        <begin position="85"/>
        <end position="148"/>
    </location>
</feature>
<keyword evidence="5" id="KW-1185">Reference proteome</keyword>
<evidence type="ECO:0000256" key="1">
    <source>
        <dbReference type="SAM" id="Coils"/>
    </source>
</evidence>
<dbReference type="InterPro" id="IPR001478">
    <property type="entry name" value="PDZ"/>
</dbReference>
<dbReference type="AlphaFoldDB" id="A0A6G0XTG5"/>
<name>A0A6G0XTG5_9STRA</name>
<gene>
    <name evidence="4" type="ORF">Ae201684_001352</name>
</gene>
<dbReference type="InterPro" id="IPR036034">
    <property type="entry name" value="PDZ_sf"/>
</dbReference>
<dbReference type="SUPFAM" id="SSF50156">
    <property type="entry name" value="PDZ domain-like"/>
    <property type="match status" value="1"/>
</dbReference>
<dbReference type="Proteomes" id="UP000481153">
    <property type="component" value="Unassembled WGS sequence"/>
</dbReference>
<organism evidence="4 5">
    <name type="scientific">Aphanomyces euteiches</name>
    <dbReference type="NCBI Taxonomy" id="100861"/>
    <lineage>
        <taxon>Eukaryota</taxon>
        <taxon>Sar</taxon>
        <taxon>Stramenopiles</taxon>
        <taxon>Oomycota</taxon>
        <taxon>Saprolegniomycetes</taxon>
        <taxon>Saprolegniales</taxon>
        <taxon>Verrucalvaceae</taxon>
        <taxon>Aphanomyces</taxon>
    </lineage>
</organism>
<evidence type="ECO:0000313" key="4">
    <source>
        <dbReference type="EMBL" id="KAF0743693.1"/>
    </source>
</evidence>
<accession>A0A6G0XTG5</accession>
<dbReference type="CDD" id="cd00136">
    <property type="entry name" value="PDZ_canonical"/>
    <property type="match status" value="1"/>
</dbReference>
<feature type="coiled-coil region" evidence="1">
    <location>
        <begin position="205"/>
        <end position="246"/>
    </location>
</feature>